<gene>
    <name evidence="1" type="ORF">CEXT_337591</name>
</gene>
<proteinExistence type="predicted"/>
<keyword evidence="2" id="KW-1185">Reference proteome</keyword>
<protein>
    <submittedName>
        <fullName evidence="1">Uncharacterized protein</fullName>
    </submittedName>
</protein>
<evidence type="ECO:0000313" key="1">
    <source>
        <dbReference type="EMBL" id="GIY09018.1"/>
    </source>
</evidence>
<dbReference type="AlphaFoldDB" id="A0AAV4QNB9"/>
<comment type="caution">
    <text evidence="1">The sequence shown here is derived from an EMBL/GenBank/DDBJ whole genome shotgun (WGS) entry which is preliminary data.</text>
</comment>
<dbReference type="EMBL" id="BPLR01006326">
    <property type="protein sequence ID" value="GIY09018.1"/>
    <property type="molecule type" value="Genomic_DNA"/>
</dbReference>
<name>A0AAV4QNB9_CAEEX</name>
<organism evidence="1 2">
    <name type="scientific">Caerostris extrusa</name>
    <name type="common">Bark spider</name>
    <name type="synonym">Caerostris bankana</name>
    <dbReference type="NCBI Taxonomy" id="172846"/>
    <lineage>
        <taxon>Eukaryota</taxon>
        <taxon>Metazoa</taxon>
        <taxon>Ecdysozoa</taxon>
        <taxon>Arthropoda</taxon>
        <taxon>Chelicerata</taxon>
        <taxon>Arachnida</taxon>
        <taxon>Araneae</taxon>
        <taxon>Araneomorphae</taxon>
        <taxon>Entelegynae</taxon>
        <taxon>Araneoidea</taxon>
        <taxon>Araneidae</taxon>
        <taxon>Caerostris</taxon>
    </lineage>
</organism>
<accession>A0AAV4QNB9</accession>
<reference evidence="1 2" key="1">
    <citation type="submission" date="2021-06" db="EMBL/GenBank/DDBJ databases">
        <title>Caerostris extrusa draft genome.</title>
        <authorList>
            <person name="Kono N."/>
            <person name="Arakawa K."/>
        </authorList>
    </citation>
    <scope>NUCLEOTIDE SEQUENCE [LARGE SCALE GENOMIC DNA]</scope>
</reference>
<evidence type="ECO:0000313" key="2">
    <source>
        <dbReference type="Proteomes" id="UP001054945"/>
    </source>
</evidence>
<dbReference type="Proteomes" id="UP001054945">
    <property type="component" value="Unassembled WGS sequence"/>
</dbReference>
<sequence>MQAQKDARFADVFGCLKSRMRSLLVVREREDGFMAGHYMTIGVFLRGTGCQERATGNSLQRVEEIPLSAKRNAEFLETRFSHLCSGCVENGLTDMLLFTYHN</sequence>